<dbReference type="PRINTS" id="PR02050">
    <property type="entry name" value="B14GALTRFASE"/>
</dbReference>
<dbReference type="GO" id="GO:0032580">
    <property type="term" value="C:Golgi cisterna membrane"/>
    <property type="evidence" value="ECO:0007669"/>
    <property type="project" value="UniProtKB-UniRule"/>
</dbReference>
<comment type="catalytic activity">
    <reaction evidence="16">
        <text>N-acetyl-D-glucosamine + UDP-alpha-D-galactose = beta-D-galactosyl-(1-&gt;4)-N-acetyl-D-glucosamine + UDP + H(+)</text>
        <dbReference type="Rhea" id="RHEA:17745"/>
        <dbReference type="ChEBI" id="CHEBI:15378"/>
        <dbReference type="ChEBI" id="CHEBI:58223"/>
        <dbReference type="ChEBI" id="CHEBI:60152"/>
        <dbReference type="ChEBI" id="CHEBI:66914"/>
        <dbReference type="ChEBI" id="CHEBI:506227"/>
        <dbReference type="EC" id="2.4.1.90"/>
    </reaction>
    <physiologicalReaction direction="left-to-right" evidence="16">
        <dbReference type="Rhea" id="RHEA:17746"/>
    </physiologicalReaction>
</comment>
<dbReference type="AlphaFoldDB" id="A0A6P3VF24"/>
<keyword evidence="8 17" id="KW-0479">Metal-binding</keyword>
<dbReference type="InterPro" id="IPR029044">
    <property type="entry name" value="Nucleotide-diphossugar_trans"/>
</dbReference>
<evidence type="ECO:0000256" key="3">
    <source>
        <dbReference type="ARBA" id="ARBA00004922"/>
    </source>
</evidence>
<keyword evidence="10 17" id="KW-1133">Transmembrane helix</keyword>
<evidence type="ECO:0000259" key="19">
    <source>
        <dbReference type="Pfam" id="PF13733"/>
    </source>
</evidence>
<dbReference type="KEGG" id="char:105888623"/>
<keyword evidence="9 17" id="KW-0735">Signal-anchor</keyword>
<dbReference type="GO" id="GO:0003831">
    <property type="term" value="F:beta-N-acetylglucosaminylglycopeptide beta-1,4-galactosyltransferase activity"/>
    <property type="evidence" value="ECO:0007669"/>
    <property type="project" value="TreeGrafter"/>
</dbReference>
<feature type="domain" description="Galactosyltransferase N-terminal" evidence="19">
    <location>
        <begin position="87"/>
        <end position="219"/>
    </location>
</feature>
<comment type="function">
    <text evidence="17">Responsible for the synthesis of complex-type N-linked oligosaccharides in many glycoproteins as well as the carbohydrate moieties of glycolipids.</text>
</comment>
<evidence type="ECO:0000256" key="17">
    <source>
        <dbReference type="RuleBase" id="RU368121"/>
    </source>
</evidence>
<dbReference type="CDD" id="cd00899">
    <property type="entry name" value="b4GalT"/>
    <property type="match status" value="1"/>
</dbReference>
<dbReference type="OrthoDB" id="10016069at2759"/>
<keyword evidence="7 17" id="KW-0812">Transmembrane</keyword>
<reference evidence="21" key="1">
    <citation type="submission" date="2025-08" db="UniProtKB">
        <authorList>
            <consortium name="RefSeq"/>
        </authorList>
    </citation>
    <scope>IDENTIFICATION</scope>
</reference>
<evidence type="ECO:0000256" key="4">
    <source>
        <dbReference type="ARBA" id="ARBA00005735"/>
    </source>
</evidence>
<keyword evidence="12 17" id="KW-0472">Membrane</keyword>
<evidence type="ECO:0000256" key="9">
    <source>
        <dbReference type="ARBA" id="ARBA00022968"/>
    </source>
</evidence>
<dbReference type="SUPFAM" id="SSF53448">
    <property type="entry name" value="Nucleotide-diphospho-sugar transferases"/>
    <property type="match status" value="1"/>
</dbReference>
<evidence type="ECO:0000256" key="1">
    <source>
        <dbReference type="ARBA" id="ARBA00001936"/>
    </source>
</evidence>
<feature type="transmembrane region" description="Helical" evidence="17">
    <location>
        <begin position="17"/>
        <end position="34"/>
    </location>
</feature>
<evidence type="ECO:0000313" key="20">
    <source>
        <dbReference type="Proteomes" id="UP000515152"/>
    </source>
</evidence>
<feature type="domain" description="Galactosyltransferase C-terminal" evidence="18">
    <location>
        <begin position="224"/>
        <end position="301"/>
    </location>
</feature>
<name>A0A6P3VF24_CLUHA</name>
<comment type="cofactor">
    <cofactor evidence="1 17">
        <name>Mn(2+)</name>
        <dbReference type="ChEBI" id="CHEBI:29035"/>
    </cofactor>
</comment>
<dbReference type="GO" id="GO:0046872">
    <property type="term" value="F:metal ion binding"/>
    <property type="evidence" value="ECO:0007669"/>
    <property type="project" value="UniProtKB-UniRule"/>
</dbReference>
<keyword evidence="14 17" id="KW-0325">Glycoprotein</keyword>
<dbReference type="UniPathway" id="UPA00378"/>
<dbReference type="Pfam" id="PF02709">
    <property type="entry name" value="Glyco_transf_7C"/>
    <property type="match status" value="1"/>
</dbReference>
<sequence>MRDSNVNFGVLHRTCKLLVFFCFVYITATLVYYAKSVNFRLAFVQNQQSHVKTDPIKLEVKYSGALELKTTLGSNSSEPGPKTLEQCPDPSPLLVGPLRIEFSSPVNLDTLRREHPELREGGRYAPPNCVALQRVAIIIPFRNRDEHLKFWLYYLHPILLRQQLDYGVYIINQDGDETFNRAKLLNVGFAEALKEYNYDCFVFSDVDLIPMDDRNTYRCFSQPRHLSVSMDKFGFRLPYNQYFGGVSSLSKEQFLKINGFPNNYWGWGGEDDDIYNRLSSKGMSISRPSGAIGKCRMIRHERDKKNDPNPQRFDRIAHTRETMLKDGISSLSYSVLKVEKDLLYTKITVDVGKRTK</sequence>
<dbReference type="GO" id="GO:0006487">
    <property type="term" value="P:protein N-linked glycosylation"/>
    <property type="evidence" value="ECO:0007669"/>
    <property type="project" value="TreeGrafter"/>
</dbReference>
<evidence type="ECO:0000256" key="7">
    <source>
        <dbReference type="ARBA" id="ARBA00022692"/>
    </source>
</evidence>
<dbReference type="EC" id="2.4.1.-" evidence="17"/>
<gene>
    <name evidence="21" type="primary">b4galt1l</name>
</gene>
<dbReference type="Gene3D" id="3.90.550.10">
    <property type="entry name" value="Spore Coat Polysaccharide Biosynthesis Protein SpsA, Chain A"/>
    <property type="match status" value="1"/>
</dbReference>
<dbReference type="RefSeq" id="XP_012669816.1">
    <property type="nucleotide sequence ID" value="XM_012814362.3"/>
</dbReference>
<dbReference type="GO" id="GO:0008092">
    <property type="term" value="F:cytoskeletal protein binding"/>
    <property type="evidence" value="ECO:0007669"/>
    <property type="project" value="TreeGrafter"/>
</dbReference>
<evidence type="ECO:0000256" key="6">
    <source>
        <dbReference type="ARBA" id="ARBA00022679"/>
    </source>
</evidence>
<keyword evidence="11 17" id="KW-0333">Golgi apparatus</keyword>
<evidence type="ECO:0000259" key="18">
    <source>
        <dbReference type="Pfam" id="PF02709"/>
    </source>
</evidence>
<dbReference type="PANTHER" id="PTHR19300">
    <property type="entry name" value="BETA-1,4-GALACTOSYLTRANSFERASE"/>
    <property type="match status" value="1"/>
</dbReference>
<dbReference type="Pfam" id="PF13733">
    <property type="entry name" value="Glyco_transf_7N"/>
    <property type="match status" value="1"/>
</dbReference>
<dbReference type="FunFam" id="3.90.550.10:FF:000028">
    <property type="entry name" value="beta-1,4-galactosyltransferase 1"/>
    <property type="match status" value="1"/>
</dbReference>
<keyword evidence="5 17" id="KW-0328">Glycosyltransferase</keyword>
<evidence type="ECO:0000256" key="14">
    <source>
        <dbReference type="ARBA" id="ARBA00023180"/>
    </source>
</evidence>
<dbReference type="InterPro" id="IPR003859">
    <property type="entry name" value="Galactosyl_T"/>
</dbReference>
<keyword evidence="13" id="KW-1015">Disulfide bond</keyword>
<evidence type="ECO:0000256" key="8">
    <source>
        <dbReference type="ARBA" id="ARBA00022723"/>
    </source>
</evidence>
<evidence type="ECO:0000256" key="10">
    <source>
        <dbReference type="ARBA" id="ARBA00022989"/>
    </source>
</evidence>
<dbReference type="CTD" id="768123"/>
<comment type="similarity">
    <text evidence="4 17">Belongs to the glycosyltransferase 7 family.</text>
</comment>
<protein>
    <recommendedName>
        <fullName evidence="17">Beta-1,4-galactosyltransferase</fullName>
        <shortName evidence="17">Beta-1,4-GalTase</shortName>
        <ecNumber evidence="17">2.4.1.-</ecNumber>
    </recommendedName>
</protein>
<comment type="subcellular location">
    <subcellularLocation>
        <location evidence="2 17">Golgi apparatus membrane</location>
        <topology evidence="2 17">Single-pass type II membrane protein</topology>
    </subcellularLocation>
</comment>
<accession>A0A6P3VF24</accession>
<dbReference type="GO" id="GO:0000139">
    <property type="term" value="C:Golgi membrane"/>
    <property type="evidence" value="ECO:0007669"/>
    <property type="project" value="UniProtKB-SubCell"/>
</dbReference>
<evidence type="ECO:0000256" key="13">
    <source>
        <dbReference type="ARBA" id="ARBA00023157"/>
    </source>
</evidence>
<dbReference type="GO" id="GO:0005975">
    <property type="term" value="P:carbohydrate metabolic process"/>
    <property type="evidence" value="ECO:0007669"/>
    <property type="project" value="InterPro"/>
</dbReference>
<dbReference type="InterPro" id="IPR027791">
    <property type="entry name" value="Galactosyl_T_C"/>
</dbReference>
<evidence type="ECO:0000256" key="16">
    <source>
        <dbReference type="ARBA" id="ARBA00049413"/>
    </source>
</evidence>
<organism evidence="20 21">
    <name type="scientific">Clupea harengus</name>
    <name type="common">Atlantic herring</name>
    <dbReference type="NCBI Taxonomy" id="7950"/>
    <lineage>
        <taxon>Eukaryota</taxon>
        <taxon>Metazoa</taxon>
        <taxon>Chordata</taxon>
        <taxon>Craniata</taxon>
        <taxon>Vertebrata</taxon>
        <taxon>Euteleostomi</taxon>
        <taxon>Actinopterygii</taxon>
        <taxon>Neopterygii</taxon>
        <taxon>Teleostei</taxon>
        <taxon>Clupei</taxon>
        <taxon>Clupeiformes</taxon>
        <taxon>Clupeoidei</taxon>
        <taxon>Clupeidae</taxon>
        <taxon>Clupea</taxon>
    </lineage>
</organism>
<keyword evidence="6 17" id="KW-0808">Transferase</keyword>
<dbReference type="GeneID" id="105888623"/>
<evidence type="ECO:0000256" key="12">
    <source>
        <dbReference type="ARBA" id="ARBA00023136"/>
    </source>
</evidence>
<dbReference type="Proteomes" id="UP000515152">
    <property type="component" value="Chromosome 6"/>
</dbReference>
<dbReference type="PANTHER" id="PTHR19300:SF5">
    <property type="entry name" value="BETA-1,4-GALACTOSYLTRANSFERASE 1"/>
    <property type="match status" value="1"/>
</dbReference>
<evidence type="ECO:0000313" key="21">
    <source>
        <dbReference type="RefSeq" id="XP_012669816.1"/>
    </source>
</evidence>
<proteinExistence type="inferred from homology"/>
<evidence type="ECO:0000256" key="5">
    <source>
        <dbReference type="ARBA" id="ARBA00022676"/>
    </source>
</evidence>
<evidence type="ECO:0000256" key="2">
    <source>
        <dbReference type="ARBA" id="ARBA00004323"/>
    </source>
</evidence>
<evidence type="ECO:0000256" key="11">
    <source>
        <dbReference type="ARBA" id="ARBA00023034"/>
    </source>
</evidence>
<keyword evidence="15 17" id="KW-0464">Manganese</keyword>
<keyword evidence="20" id="KW-1185">Reference proteome</keyword>
<evidence type="ECO:0000256" key="15">
    <source>
        <dbReference type="ARBA" id="ARBA00023211"/>
    </source>
</evidence>
<dbReference type="InterPro" id="IPR027995">
    <property type="entry name" value="Galactosyl_T_N"/>
</dbReference>
<comment type="pathway">
    <text evidence="3 17">Protein modification; protein glycosylation.</text>
</comment>
<dbReference type="GO" id="GO:0003945">
    <property type="term" value="F:N-acetyllactosamine synthase activity"/>
    <property type="evidence" value="ECO:0007669"/>
    <property type="project" value="UniProtKB-EC"/>
</dbReference>